<name>A0A2M7V3F3_9BACT</name>
<dbReference type="SUPFAM" id="SSF48452">
    <property type="entry name" value="TPR-like"/>
    <property type="match status" value="1"/>
</dbReference>
<evidence type="ECO:0000256" key="1">
    <source>
        <dbReference type="SAM" id="Phobius"/>
    </source>
</evidence>
<keyword evidence="1" id="KW-0812">Transmembrane</keyword>
<evidence type="ECO:0008006" key="4">
    <source>
        <dbReference type="Google" id="ProtNLM"/>
    </source>
</evidence>
<evidence type="ECO:0000313" key="3">
    <source>
        <dbReference type="Proteomes" id="UP000230078"/>
    </source>
</evidence>
<feature type="transmembrane region" description="Helical" evidence="1">
    <location>
        <begin position="6"/>
        <end position="25"/>
    </location>
</feature>
<keyword evidence="1" id="KW-0472">Membrane</keyword>
<keyword evidence="1" id="KW-1133">Transmembrane helix</keyword>
<organism evidence="2 3">
    <name type="scientific">Candidatus Magasanikbacteria bacterium CG_4_10_14_0_2_um_filter_41_31</name>
    <dbReference type="NCBI Taxonomy" id="1974639"/>
    <lineage>
        <taxon>Bacteria</taxon>
        <taxon>Candidatus Magasanikiibacteriota</taxon>
    </lineage>
</organism>
<accession>A0A2M7V3F3</accession>
<sequence length="210" mass="23921">MNKKKYIIFILITVLFVAGGAYLFVQRSHSSLQNEQYYSKTSYIEALHAFSLEHPELSEFTTLVDEEEAKIAAAPSNTEGYLSLGLAWKSLADRAGDPPNMFYEAAFEVYKRGIELTDRRDTTFLKNAANMAEFQKDFDTSETLLQEAIVATPGDADLYIRLADVYTYLMKKPTQEIIDFLDTGIEILPNATRLENYKKRLETNEQSNNL</sequence>
<gene>
    <name evidence="2" type="ORF">COX83_03040</name>
</gene>
<dbReference type="Proteomes" id="UP000230078">
    <property type="component" value="Unassembled WGS sequence"/>
</dbReference>
<protein>
    <recommendedName>
        <fullName evidence="4">Tetratricopeptide repeat-like domain-containing protein</fullName>
    </recommendedName>
</protein>
<comment type="caution">
    <text evidence="2">The sequence shown here is derived from an EMBL/GenBank/DDBJ whole genome shotgun (WGS) entry which is preliminary data.</text>
</comment>
<dbReference type="InterPro" id="IPR011990">
    <property type="entry name" value="TPR-like_helical_dom_sf"/>
</dbReference>
<dbReference type="EMBL" id="PFPI01000038">
    <property type="protein sequence ID" value="PIZ92999.1"/>
    <property type="molecule type" value="Genomic_DNA"/>
</dbReference>
<evidence type="ECO:0000313" key="2">
    <source>
        <dbReference type="EMBL" id="PIZ92999.1"/>
    </source>
</evidence>
<dbReference type="AlphaFoldDB" id="A0A2M7V3F3"/>
<proteinExistence type="predicted"/>
<dbReference type="Gene3D" id="1.25.40.10">
    <property type="entry name" value="Tetratricopeptide repeat domain"/>
    <property type="match status" value="1"/>
</dbReference>
<reference evidence="3" key="1">
    <citation type="submission" date="2017-09" db="EMBL/GenBank/DDBJ databases">
        <title>Depth-based differentiation of microbial function through sediment-hosted aquifers and enrichment of novel symbionts in the deep terrestrial subsurface.</title>
        <authorList>
            <person name="Probst A.J."/>
            <person name="Ladd B."/>
            <person name="Jarett J.K."/>
            <person name="Geller-Mcgrath D.E."/>
            <person name="Sieber C.M.K."/>
            <person name="Emerson J.B."/>
            <person name="Anantharaman K."/>
            <person name="Thomas B.C."/>
            <person name="Malmstrom R."/>
            <person name="Stieglmeier M."/>
            <person name="Klingl A."/>
            <person name="Woyke T."/>
            <person name="Ryan C.M."/>
            <person name="Banfield J.F."/>
        </authorList>
    </citation>
    <scope>NUCLEOTIDE SEQUENCE [LARGE SCALE GENOMIC DNA]</scope>
</reference>